<dbReference type="PROSITE" id="PS51625">
    <property type="entry name" value="SAM_MT_TRMB"/>
    <property type="match status" value="1"/>
</dbReference>
<dbReference type="HAMAP" id="MF_01057">
    <property type="entry name" value="tRNA_methyltr_TrmB"/>
    <property type="match status" value="1"/>
</dbReference>
<evidence type="ECO:0000256" key="1">
    <source>
        <dbReference type="ARBA" id="ARBA00000142"/>
    </source>
</evidence>
<dbReference type="InterPro" id="IPR003358">
    <property type="entry name" value="tRNA_(Gua-N-7)_MeTrfase_Trmb"/>
</dbReference>
<keyword evidence="9" id="KW-1185">Reference proteome</keyword>
<dbReference type="AlphaFoldDB" id="A0A4V3ENL5"/>
<evidence type="ECO:0000256" key="3">
    <source>
        <dbReference type="ARBA" id="ARBA00022603"/>
    </source>
</evidence>
<evidence type="ECO:0000256" key="6">
    <source>
        <dbReference type="ARBA" id="ARBA00022694"/>
    </source>
</evidence>
<dbReference type="Pfam" id="PF02390">
    <property type="entry name" value="Methyltransf_4"/>
    <property type="match status" value="1"/>
</dbReference>
<proteinExistence type="inferred from homology"/>
<feature type="binding site" evidence="7">
    <location>
        <position position="72"/>
    </location>
    <ligand>
        <name>S-adenosyl-L-methionine</name>
        <dbReference type="ChEBI" id="CHEBI:59789"/>
    </ligand>
</feature>
<feature type="binding site" evidence="7">
    <location>
        <position position="151"/>
    </location>
    <ligand>
        <name>substrate</name>
    </ligand>
</feature>
<organism evidence="8 9">
    <name type="scientific">Naumannella halotolerans</name>
    <dbReference type="NCBI Taxonomy" id="993414"/>
    <lineage>
        <taxon>Bacteria</taxon>
        <taxon>Bacillati</taxon>
        <taxon>Actinomycetota</taxon>
        <taxon>Actinomycetes</taxon>
        <taxon>Propionibacteriales</taxon>
        <taxon>Propionibacteriaceae</taxon>
        <taxon>Naumannella</taxon>
    </lineage>
</organism>
<feature type="binding site" evidence="7">
    <location>
        <begin position="219"/>
        <end position="222"/>
    </location>
    <ligand>
        <name>substrate</name>
    </ligand>
</feature>
<feature type="binding site" evidence="7">
    <location>
        <position position="183"/>
    </location>
    <ligand>
        <name>substrate</name>
    </ligand>
</feature>
<comment type="similarity">
    <text evidence="7">Belongs to the class I-like SAM-binding methyltransferase superfamily. TrmB family.</text>
</comment>
<dbReference type="NCBIfam" id="TIGR00091">
    <property type="entry name" value="tRNA (guanosine(46)-N7)-methyltransferase TrmB"/>
    <property type="match status" value="1"/>
</dbReference>
<keyword evidence="5 7" id="KW-0949">S-adenosyl-L-methionine</keyword>
<dbReference type="InterPro" id="IPR029063">
    <property type="entry name" value="SAM-dependent_MTases_sf"/>
</dbReference>
<evidence type="ECO:0000256" key="7">
    <source>
        <dbReference type="HAMAP-Rule" id="MF_01057"/>
    </source>
</evidence>
<dbReference type="PANTHER" id="PTHR23417">
    <property type="entry name" value="3-DEOXY-D-MANNO-OCTULOSONIC-ACID TRANSFERASE/TRNA GUANINE-N 7 - -METHYLTRANSFERASE"/>
    <property type="match status" value="1"/>
</dbReference>
<dbReference type="GO" id="GO:0008176">
    <property type="term" value="F:tRNA (guanine(46)-N7)-methyltransferase activity"/>
    <property type="evidence" value="ECO:0007669"/>
    <property type="project" value="UniProtKB-UniRule"/>
</dbReference>
<sequence>MKPEAAPDHRREVVSFVRQRARMTPAQQRAWSDFGPRYLLEVPHGIGHGELAATEPLDTAAAFGREGELIVEIGSGAGDSLVAMAAERPDADILAFEVFQPGIAATMIKLDAAGVDNVRIIEGNGVHGLRQLFPEGSLFGIWVFFPDPWPKTKHHKRRLINSNFATLAASRLAPNGELLCATDWAPYAAQMRKVLDAEPLLINDHPGSWAPRPAGRPITRFEGRGERAGRDIHDLSYRRR</sequence>
<dbReference type="Gene3D" id="3.40.50.150">
    <property type="entry name" value="Vaccinia Virus protein VP39"/>
    <property type="match status" value="1"/>
</dbReference>
<keyword evidence="6 7" id="KW-0819">tRNA processing</keyword>
<comment type="caution">
    <text evidence="8">The sequence shown here is derived from an EMBL/GenBank/DDBJ whole genome shotgun (WGS) entry which is preliminary data.</text>
</comment>
<dbReference type="SUPFAM" id="SSF53335">
    <property type="entry name" value="S-adenosyl-L-methionine-dependent methyltransferases"/>
    <property type="match status" value="1"/>
</dbReference>
<comment type="catalytic activity">
    <reaction evidence="1 7">
        <text>guanosine(46) in tRNA + S-adenosyl-L-methionine = N(7)-methylguanosine(46) in tRNA + S-adenosyl-L-homocysteine</text>
        <dbReference type="Rhea" id="RHEA:42708"/>
        <dbReference type="Rhea" id="RHEA-COMP:10188"/>
        <dbReference type="Rhea" id="RHEA-COMP:10189"/>
        <dbReference type="ChEBI" id="CHEBI:57856"/>
        <dbReference type="ChEBI" id="CHEBI:59789"/>
        <dbReference type="ChEBI" id="CHEBI:74269"/>
        <dbReference type="ChEBI" id="CHEBI:74480"/>
        <dbReference type="EC" id="2.1.1.33"/>
    </reaction>
</comment>
<dbReference type="EMBL" id="SOAW01000001">
    <property type="protein sequence ID" value="TDT34248.1"/>
    <property type="molecule type" value="Genomic_DNA"/>
</dbReference>
<dbReference type="Proteomes" id="UP000295371">
    <property type="component" value="Unassembled WGS sequence"/>
</dbReference>
<dbReference type="PANTHER" id="PTHR23417:SF14">
    <property type="entry name" value="PENTACOTRIPEPTIDE-REPEAT REGION OF PRORP DOMAIN-CONTAINING PROTEIN"/>
    <property type="match status" value="1"/>
</dbReference>
<protein>
    <recommendedName>
        <fullName evidence="7">tRNA (guanine-N(7)-)-methyltransferase</fullName>
        <ecNumber evidence="7">2.1.1.33</ecNumber>
    </recommendedName>
    <alternativeName>
        <fullName evidence="7">tRNA (guanine(46)-N(7))-methyltransferase</fullName>
    </alternativeName>
    <alternativeName>
        <fullName evidence="7">tRNA(m7G46)-methyltransferase</fullName>
    </alternativeName>
</protein>
<dbReference type="CDD" id="cd02440">
    <property type="entry name" value="AdoMet_MTases"/>
    <property type="match status" value="1"/>
</dbReference>
<comment type="function">
    <text evidence="2 7">Catalyzes the formation of N(7)-methylguanine at position 46 (m7G46) in tRNA.</text>
</comment>
<evidence type="ECO:0000313" key="9">
    <source>
        <dbReference type="Proteomes" id="UP000295371"/>
    </source>
</evidence>
<keyword evidence="3 7" id="KW-0489">Methyltransferase</keyword>
<dbReference type="UniPathway" id="UPA00989"/>
<dbReference type="InterPro" id="IPR055361">
    <property type="entry name" value="tRNA_methyltr_TrmB_bact"/>
</dbReference>
<feature type="binding site" evidence="7">
    <location>
        <position position="97"/>
    </location>
    <ligand>
        <name>S-adenosyl-L-methionine</name>
        <dbReference type="ChEBI" id="CHEBI:59789"/>
    </ligand>
</feature>
<dbReference type="RefSeq" id="WP_133754650.1">
    <property type="nucleotide sequence ID" value="NZ_SOAW01000001.1"/>
</dbReference>
<feature type="binding site" evidence="7">
    <location>
        <position position="124"/>
    </location>
    <ligand>
        <name>S-adenosyl-L-methionine</name>
        <dbReference type="ChEBI" id="CHEBI:59789"/>
    </ligand>
</feature>
<reference evidence="8 9" key="1">
    <citation type="submission" date="2019-03" db="EMBL/GenBank/DDBJ databases">
        <title>Genomic Encyclopedia of Archaeal and Bacterial Type Strains, Phase II (KMG-II): from individual species to whole genera.</title>
        <authorList>
            <person name="Goeker M."/>
        </authorList>
    </citation>
    <scope>NUCLEOTIDE SEQUENCE [LARGE SCALE GENOMIC DNA]</scope>
    <source>
        <strain evidence="8 9">DSM 24323</strain>
    </source>
</reference>
<gene>
    <name evidence="7" type="primary">trmB</name>
    <name evidence="8" type="ORF">CLV29_1905</name>
</gene>
<accession>A0A4V3ENL5</accession>
<comment type="pathway">
    <text evidence="7">tRNA modification; N(7)-methylguanine-tRNA biosynthesis.</text>
</comment>
<dbReference type="EC" id="2.1.1.33" evidence="7"/>
<evidence type="ECO:0000256" key="4">
    <source>
        <dbReference type="ARBA" id="ARBA00022679"/>
    </source>
</evidence>
<dbReference type="GO" id="GO:0043527">
    <property type="term" value="C:tRNA methyltransferase complex"/>
    <property type="evidence" value="ECO:0007669"/>
    <property type="project" value="TreeGrafter"/>
</dbReference>
<feature type="binding site" evidence="7">
    <location>
        <position position="147"/>
    </location>
    <ligand>
        <name>S-adenosyl-L-methionine</name>
        <dbReference type="ChEBI" id="CHEBI:59789"/>
    </ligand>
</feature>
<evidence type="ECO:0000256" key="5">
    <source>
        <dbReference type="ARBA" id="ARBA00022691"/>
    </source>
</evidence>
<evidence type="ECO:0000256" key="2">
    <source>
        <dbReference type="ARBA" id="ARBA00003015"/>
    </source>
</evidence>
<comment type="caution">
    <text evidence="7">Lacks conserved residue(s) required for the propagation of feature annotation.</text>
</comment>
<keyword evidence="4 7" id="KW-0808">Transferase</keyword>
<evidence type="ECO:0000313" key="8">
    <source>
        <dbReference type="EMBL" id="TDT34248.1"/>
    </source>
</evidence>
<dbReference type="OrthoDB" id="9802090at2"/>
<name>A0A4V3ENL5_9ACTN</name>